<evidence type="ECO:0000256" key="1">
    <source>
        <dbReference type="SAM" id="MobiDB-lite"/>
    </source>
</evidence>
<dbReference type="EMBL" id="VJWX01000107">
    <property type="protein sequence ID" value="TVT52128.1"/>
    <property type="molecule type" value="Genomic_DNA"/>
</dbReference>
<feature type="region of interest" description="Disordered" evidence="1">
    <location>
        <begin position="196"/>
        <end position="230"/>
    </location>
</feature>
<organism evidence="3 4">
    <name type="scientific">Amycolatopsis rhizosphaerae</name>
    <dbReference type="NCBI Taxonomy" id="2053003"/>
    <lineage>
        <taxon>Bacteria</taxon>
        <taxon>Bacillati</taxon>
        <taxon>Actinomycetota</taxon>
        <taxon>Actinomycetes</taxon>
        <taxon>Pseudonocardiales</taxon>
        <taxon>Pseudonocardiaceae</taxon>
        <taxon>Amycolatopsis</taxon>
    </lineage>
</organism>
<evidence type="ECO:0000259" key="2">
    <source>
        <dbReference type="Pfam" id="PF24029"/>
    </source>
</evidence>
<dbReference type="Pfam" id="PF24029">
    <property type="entry name" value="DUF7340"/>
    <property type="match status" value="1"/>
</dbReference>
<evidence type="ECO:0000313" key="4">
    <source>
        <dbReference type="Proteomes" id="UP000320011"/>
    </source>
</evidence>
<evidence type="ECO:0000313" key="3">
    <source>
        <dbReference type="EMBL" id="TVT52128.1"/>
    </source>
</evidence>
<keyword evidence="4" id="KW-1185">Reference proteome</keyword>
<accession>A0A558CTM5</accession>
<sequence>MTLREQLRGTLHEIIDPEIVQRLDDNGDVVGYSRLPSLLDRLEGSIRDKLSKLPGGTSGFKAKLPIHVEAFDLYRDVREAWGSAPRAALRALMNECPEWTDDEFIANQLAEARALRDSIRSVLEPSKRIHLRDGHGRAAECPMCHARMIGRTDASGERVQTPALVVDMAAGCVCLACGETWAPERFEELAAAIDGSTTQGETGEPSSGALSASLAGAGGSPGWRLPGTDG</sequence>
<feature type="compositionally biased region" description="Low complexity" evidence="1">
    <location>
        <begin position="205"/>
        <end position="215"/>
    </location>
</feature>
<dbReference type="OrthoDB" id="3700898at2"/>
<name>A0A558CTM5_9PSEU</name>
<dbReference type="Proteomes" id="UP000320011">
    <property type="component" value="Unassembled WGS sequence"/>
</dbReference>
<reference evidence="3 4" key="1">
    <citation type="submission" date="2019-07" db="EMBL/GenBank/DDBJ databases">
        <authorList>
            <person name="Duangmal K."/>
            <person name="Teo W.F.A."/>
        </authorList>
    </citation>
    <scope>NUCLEOTIDE SEQUENCE [LARGE SCALE GENOMIC DNA]</scope>
    <source>
        <strain evidence="3 4">TBRC 6029</strain>
    </source>
</reference>
<gene>
    <name evidence="3" type="ORF">FNH05_13390</name>
</gene>
<reference evidence="3 4" key="2">
    <citation type="submission" date="2019-08" db="EMBL/GenBank/DDBJ databases">
        <title>Amycolatopsis acidicola sp. nov., isolated from peat swamp forest soil.</title>
        <authorList>
            <person name="Srisuk N."/>
        </authorList>
    </citation>
    <scope>NUCLEOTIDE SEQUENCE [LARGE SCALE GENOMIC DNA]</scope>
    <source>
        <strain evidence="3 4">TBRC 6029</strain>
    </source>
</reference>
<comment type="caution">
    <text evidence="3">The sequence shown here is derived from an EMBL/GenBank/DDBJ whole genome shotgun (WGS) entry which is preliminary data.</text>
</comment>
<dbReference type="AlphaFoldDB" id="A0A558CTM5"/>
<proteinExistence type="predicted"/>
<dbReference type="InterPro" id="IPR055764">
    <property type="entry name" value="DUF7340"/>
</dbReference>
<dbReference type="RefSeq" id="WP_144587979.1">
    <property type="nucleotide sequence ID" value="NZ_VJWX01000107.1"/>
</dbReference>
<protein>
    <recommendedName>
        <fullName evidence="2">DUF7340 domain-containing protein</fullName>
    </recommendedName>
</protein>
<feature type="domain" description="DUF7340" evidence="2">
    <location>
        <begin position="138"/>
        <end position="194"/>
    </location>
</feature>